<comment type="caution">
    <text evidence="1">The sequence shown here is derived from an EMBL/GenBank/DDBJ whole genome shotgun (WGS) entry which is preliminary data.</text>
</comment>
<evidence type="ECO:0000313" key="1">
    <source>
        <dbReference type="EMBL" id="NKI33349.1"/>
    </source>
</evidence>
<reference evidence="1 2" key="1">
    <citation type="submission" date="2020-04" db="EMBL/GenBank/DDBJ databases">
        <authorList>
            <person name="Yoon J."/>
        </authorList>
    </citation>
    <scope>NUCLEOTIDE SEQUENCE [LARGE SCALE GENOMIC DNA]</scope>
    <source>
        <strain evidence="1 2">DJ-13</strain>
    </source>
</reference>
<evidence type="ECO:0000313" key="2">
    <source>
        <dbReference type="Proteomes" id="UP000718451"/>
    </source>
</evidence>
<accession>A0ABX1GUN6</accession>
<dbReference type="RefSeq" id="WP_168553572.1">
    <property type="nucleotide sequence ID" value="NZ_JAAWWL010000003.1"/>
</dbReference>
<keyword evidence="2" id="KW-1185">Reference proteome</keyword>
<dbReference type="Proteomes" id="UP000718451">
    <property type="component" value="Unassembled WGS sequence"/>
</dbReference>
<name>A0ABX1GUN6_9FLAO</name>
<organism evidence="1 2">
    <name type="scientific">Croceivirga thetidis</name>
    <dbReference type="NCBI Taxonomy" id="2721623"/>
    <lineage>
        <taxon>Bacteria</taxon>
        <taxon>Pseudomonadati</taxon>
        <taxon>Bacteroidota</taxon>
        <taxon>Flavobacteriia</taxon>
        <taxon>Flavobacteriales</taxon>
        <taxon>Flavobacteriaceae</taxon>
        <taxon>Croceivirga</taxon>
    </lineage>
</organism>
<protein>
    <submittedName>
        <fullName evidence="1">Uncharacterized protein</fullName>
    </submittedName>
</protein>
<gene>
    <name evidence="1" type="ORF">HCU67_15445</name>
</gene>
<dbReference type="PROSITE" id="PS51257">
    <property type="entry name" value="PROKAR_LIPOPROTEIN"/>
    <property type="match status" value="1"/>
</dbReference>
<proteinExistence type="predicted"/>
<dbReference type="EMBL" id="JAAWWL010000003">
    <property type="protein sequence ID" value="NKI33349.1"/>
    <property type="molecule type" value="Genomic_DNA"/>
</dbReference>
<sequence length="140" mass="15745">MGKFITKTAIHAIAISVCILLQSCDPVGDLDVTIENASSQNLQIQWYSNLEEYSYSKTIEQGSSQLIEEQGISDIGGLPTEPYYKVFDSVSVFTIQNQLLKTWKPNTPSKNIFNTSSDWELRTTGKWEAKAKFVIEESDL</sequence>